<protein>
    <submittedName>
        <fullName evidence="2">Uncharacterized protein</fullName>
    </submittedName>
</protein>
<evidence type="ECO:0000313" key="3">
    <source>
        <dbReference type="Proteomes" id="UP000199229"/>
    </source>
</evidence>
<feature type="compositionally biased region" description="Basic and acidic residues" evidence="1">
    <location>
        <begin position="214"/>
        <end position="245"/>
    </location>
</feature>
<feature type="compositionally biased region" description="Low complexity" evidence="1">
    <location>
        <begin position="259"/>
        <end position="269"/>
    </location>
</feature>
<feature type="compositionally biased region" description="Basic and acidic residues" evidence="1">
    <location>
        <begin position="14"/>
        <end position="47"/>
    </location>
</feature>
<evidence type="ECO:0000256" key="1">
    <source>
        <dbReference type="SAM" id="MobiDB-lite"/>
    </source>
</evidence>
<gene>
    <name evidence="2" type="ORF">SAMN05192565_103191</name>
</gene>
<proteinExistence type="predicted"/>
<evidence type="ECO:0000313" key="2">
    <source>
        <dbReference type="EMBL" id="SFG44584.1"/>
    </source>
</evidence>
<dbReference type="EMBL" id="FOPM01000003">
    <property type="protein sequence ID" value="SFG44584.1"/>
    <property type="molecule type" value="Genomic_DNA"/>
</dbReference>
<keyword evidence="3" id="KW-1185">Reference proteome</keyword>
<feature type="region of interest" description="Disordered" evidence="1">
    <location>
        <begin position="1"/>
        <end position="74"/>
    </location>
</feature>
<name>A0A1I2RVD2_9HYPH</name>
<organism evidence="2 3">
    <name type="scientific">Methylobacterium gossipiicola</name>
    <dbReference type="NCBI Taxonomy" id="582675"/>
    <lineage>
        <taxon>Bacteria</taxon>
        <taxon>Pseudomonadati</taxon>
        <taxon>Pseudomonadota</taxon>
        <taxon>Alphaproteobacteria</taxon>
        <taxon>Hyphomicrobiales</taxon>
        <taxon>Methylobacteriaceae</taxon>
        <taxon>Methylobacterium</taxon>
    </lineage>
</organism>
<reference evidence="3" key="1">
    <citation type="submission" date="2016-10" db="EMBL/GenBank/DDBJ databases">
        <authorList>
            <person name="Varghese N."/>
            <person name="Submissions S."/>
        </authorList>
    </citation>
    <scope>NUCLEOTIDE SEQUENCE [LARGE SCALE GENOMIC DNA]</scope>
    <source>
        <strain evidence="3">Gh-105</strain>
    </source>
</reference>
<feature type="region of interest" description="Disordered" evidence="1">
    <location>
        <begin position="143"/>
        <end position="295"/>
    </location>
</feature>
<feature type="compositionally biased region" description="Basic and acidic residues" evidence="1">
    <location>
        <begin position="192"/>
        <end position="203"/>
    </location>
</feature>
<dbReference type="AlphaFoldDB" id="A0A1I2RVD2"/>
<feature type="compositionally biased region" description="Basic and acidic residues" evidence="1">
    <location>
        <begin position="144"/>
        <end position="183"/>
    </location>
</feature>
<accession>A0A1I2RVD2</accession>
<dbReference type="Proteomes" id="UP000199229">
    <property type="component" value="Unassembled WGS sequence"/>
</dbReference>
<sequence>MAACPCRGQTDADADAHVRRARDREVRDGPADHVGPRRGIRDVREQAGELLPTHAAEDRSRRHQGTGGLAEGHEGAIAGGMAAGIVDALEMIEIEQQQRRVRGAPVQEYLSLGHEGAAVGDSRERIRGGGEALEVLGALLGQGHQDEGEGQGQHHPEAGHDGEGRRRKEGDLLEGRALHDGHGNPRAVHGSVHHEQDRGRIARDQGFAAPPPDQGRRGEAEAARQARSQHDAGGHGVVELRHEARGAPQDDAGHDRPRAQAAAFEGAGAHPDEAVGADDQGVGDSDGEGVRDHAA</sequence>
<dbReference type="STRING" id="582675.SAMN05192565_103191"/>